<name>A0A562SQG4_9BACT</name>
<evidence type="ECO:0000313" key="1">
    <source>
        <dbReference type="EMBL" id="TWI83020.1"/>
    </source>
</evidence>
<dbReference type="Proteomes" id="UP000316167">
    <property type="component" value="Unassembled WGS sequence"/>
</dbReference>
<proteinExistence type="predicted"/>
<evidence type="ECO:0000313" key="2">
    <source>
        <dbReference type="Proteomes" id="UP000316167"/>
    </source>
</evidence>
<sequence>MGEIIYLMRYNILIGTKWGKYNILLINGTELDKVLNAYEQGKETIFVKGNRYSFNELMDIQIFQFERNEIETADQLLEICRTNNLLSKSFIPGDHWISEEVLKKLGKRVTEHFIEDEFGHKQKQEKQLVQNHWFVEPSRIEELANIKNQLTDFTKLCEFCRELNIAYSNEMYLAIPMIVRAIIDHIPPVFGKSNFAEVCGGYGTKSFRDSMNNLDKSSRKIADAYLHTSIRAKEVLPNRTQVNFKHDLDVLLQEIERINKT</sequence>
<dbReference type="AlphaFoldDB" id="A0A562SQG4"/>
<protein>
    <submittedName>
        <fullName evidence="1">Uncharacterized protein</fullName>
    </submittedName>
</protein>
<organism evidence="1 2">
    <name type="scientific">Lacibacter cauensis</name>
    <dbReference type="NCBI Taxonomy" id="510947"/>
    <lineage>
        <taxon>Bacteria</taxon>
        <taxon>Pseudomonadati</taxon>
        <taxon>Bacteroidota</taxon>
        <taxon>Chitinophagia</taxon>
        <taxon>Chitinophagales</taxon>
        <taxon>Chitinophagaceae</taxon>
        <taxon>Lacibacter</taxon>
    </lineage>
</organism>
<dbReference type="EMBL" id="VLLE01000003">
    <property type="protein sequence ID" value="TWI83020.1"/>
    <property type="molecule type" value="Genomic_DNA"/>
</dbReference>
<keyword evidence="2" id="KW-1185">Reference proteome</keyword>
<gene>
    <name evidence="1" type="ORF">IQ13_1126</name>
</gene>
<reference evidence="1 2" key="1">
    <citation type="journal article" date="2015" name="Stand. Genomic Sci.">
        <title>Genomic Encyclopedia of Bacterial and Archaeal Type Strains, Phase III: the genomes of soil and plant-associated and newly described type strains.</title>
        <authorList>
            <person name="Whitman W.B."/>
            <person name="Woyke T."/>
            <person name="Klenk H.P."/>
            <person name="Zhou Y."/>
            <person name="Lilburn T.G."/>
            <person name="Beck B.J."/>
            <person name="De Vos P."/>
            <person name="Vandamme P."/>
            <person name="Eisen J.A."/>
            <person name="Garrity G."/>
            <person name="Hugenholtz P."/>
            <person name="Kyrpides N.C."/>
        </authorList>
    </citation>
    <scope>NUCLEOTIDE SEQUENCE [LARGE SCALE GENOMIC DNA]</scope>
    <source>
        <strain evidence="1 2">CGMCC 1.7271</strain>
    </source>
</reference>
<comment type="caution">
    <text evidence="1">The sequence shown here is derived from an EMBL/GenBank/DDBJ whole genome shotgun (WGS) entry which is preliminary data.</text>
</comment>
<accession>A0A562SQG4</accession>